<keyword evidence="3" id="KW-0699">rRNA-binding</keyword>
<dbReference type="PANTHER" id="PTHR32120">
    <property type="entry name" value="SMALL RIBOSOMAL SUBUNIT BIOGENESIS GTPASE RSGA"/>
    <property type="match status" value="1"/>
</dbReference>
<feature type="compositionally biased region" description="Polar residues" evidence="4">
    <location>
        <begin position="59"/>
        <end position="75"/>
    </location>
</feature>
<comment type="function">
    <text evidence="3">One of several proteins that assist in the late maturation steps of the functional core of the 30S ribosomal subunit. Helps release RbfA from mature subunits. May play a role in the assembly of ribosomal proteins into the subunit. Circularly permuted GTPase that catalyzes slow GTP hydrolysis, GTPase activity is stimulated by the 30S ribosomal subunit.</text>
</comment>
<comment type="caution">
    <text evidence="7">The sequence shown here is derived from an EMBL/GenBank/DDBJ whole genome shotgun (WGS) entry which is preliminary data.</text>
</comment>
<comment type="similarity">
    <text evidence="3">Belongs to the TRAFAC class YlqF/YawG GTPase family. RsgA subfamily.</text>
</comment>
<dbReference type="PROSITE" id="PS50936">
    <property type="entry name" value="ENGC_GTPASE"/>
    <property type="match status" value="1"/>
</dbReference>
<evidence type="ECO:0000259" key="6">
    <source>
        <dbReference type="PROSITE" id="PS51721"/>
    </source>
</evidence>
<comment type="subcellular location">
    <subcellularLocation>
        <location evidence="3">Cytoplasm</location>
    </subcellularLocation>
</comment>
<dbReference type="Proteomes" id="UP001416858">
    <property type="component" value="Unassembled WGS sequence"/>
</dbReference>
<feature type="binding site" evidence="3">
    <location>
        <position position="342"/>
    </location>
    <ligand>
        <name>Zn(2+)</name>
        <dbReference type="ChEBI" id="CHEBI:29105"/>
    </ligand>
</feature>
<dbReference type="EMBL" id="BAABRO010000008">
    <property type="protein sequence ID" value="GAA5508088.1"/>
    <property type="molecule type" value="Genomic_DNA"/>
</dbReference>
<accession>A0ABP9VX03</accession>
<dbReference type="InterPro" id="IPR027417">
    <property type="entry name" value="P-loop_NTPase"/>
</dbReference>
<comment type="subunit">
    <text evidence="3">Monomer. Associates with 30S ribosomal subunit, binds 16S rRNA.</text>
</comment>
<evidence type="ECO:0000256" key="2">
    <source>
        <dbReference type="ARBA" id="ARBA00023134"/>
    </source>
</evidence>
<sequence length="383" mass="41615">MAKKKRGKQRTDFRKKYQGRVRQGDVTRTFRQGDVEKLADVVHGERVSGKGELTRKRTVNSPTIQQDEDGVTSSPDQSLIKGRVISVHGLRSKVLGEDGVFYECAIRQVLKSLSIEQRGVIVAGDRVFFRAESPADGMIESIDPRSGVISRTSRGRQHVIAANVDYLLIITSAAQPGLKPALIDRFLLTAEHCGVEPVIVINKLDLIDPVPLQPMIGVFASMGYRVLVTSAEDGTNVAYLRALLAGKQTALAGQSGVGKSSLLNAIEPGLGLAVSAVSQDNDKGRHTTTATTLIPLKGGGAVFDTPGIRQFQLWDIGSSEVSALMPDLRPYVSGCRYPNCLHLSEDGCAVKDAVADSRIDARRYDSYCHLIEELLSEEEATFR</sequence>
<keyword evidence="8" id="KW-1185">Reference proteome</keyword>
<dbReference type="CDD" id="cd01854">
    <property type="entry name" value="YjeQ_EngC"/>
    <property type="match status" value="1"/>
</dbReference>
<evidence type="ECO:0000259" key="5">
    <source>
        <dbReference type="PROSITE" id="PS50936"/>
    </source>
</evidence>
<keyword evidence="3" id="KW-0963">Cytoplasm</keyword>
<organism evidence="7 8">
    <name type="scientific">Novipirellula caenicola</name>
    <dbReference type="NCBI Taxonomy" id="1536901"/>
    <lineage>
        <taxon>Bacteria</taxon>
        <taxon>Pseudomonadati</taxon>
        <taxon>Planctomycetota</taxon>
        <taxon>Planctomycetia</taxon>
        <taxon>Pirellulales</taxon>
        <taxon>Pirellulaceae</taxon>
        <taxon>Novipirellula</taxon>
    </lineage>
</organism>
<feature type="compositionally biased region" description="Basic and acidic residues" evidence="4">
    <location>
        <begin position="46"/>
        <end position="55"/>
    </location>
</feature>
<dbReference type="HAMAP" id="MF_01820">
    <property type="entry name" value="GTPase_RsgA"/>
    <property type="match status" value="1"/>
</dbReference>
<dbReference type="SUPFAM" id="SSF52540">
    <property type="entry name" value="P-loop containing nucleoside triphosphate hydrolases"/>
    <property type="match status" value="1"/>
</dbReference>
<feature type="binding site" evidence="3">
    <location>
        <begin position="202"/>
        <end position="205"/>
    </location>
    <ligand>
        <name>GTP</name>
        <dbReference type="ChEBI" id="CHEBI:37565"/>
    </ligand>
</feature>
<feature type="binding site" evidence="3">
    <location>
        <begin position="253"/>
        <end position="261"/>
    </location>
    <ligand>
        <name>GTP</name>
        <dbReference type="ChEBI" id="CHEBI:37565"/>
    </ligand>
</feature>
<keyword evidence="3" id="KW-0378">Hydrolase</keyword>
<keyword evidence="1 3" id="KW-0547">Nucleotide-binding</keyword>
<evidence type="ECO:0000313" key="8">
    <source>
        <dbReference type="Proteomes" id="UP001416858"/>
    </source>
</evidence>
<dbReference type="PANTHER" id="PTHR32120:SF11">
    <property type="entry name" value="SMALL RIBOSOMAL SUBUNIT BIOGENESIS GTPASE RSGA 1, MITOCHONDRIAL-RELATED"/>
    <property type="match status" value="1"/>
</dbReference>
<feature type="domain" description="CP-type G" evidence="6">
    <location>
        <begin position="152"/>
        <end position="311"/>
    </location>
</feature>
<protein>
    <recommendedName>
        <fullName evidence="3">Small ribosomal subunit biogenesis GTPase RsgA</fullName>
        <ecNumber evidence="3">3.6.1.-</ecNumber>
    </recommendedName>
</protein>
<dbReference type="PROSITE" id="PS51721">
    <property type="entry name" value="G_CP"/>
    <property type="match status" value="1"/>
</dbReference>
<feature type="region of interest" description="Disordered" evidence="4">
    <location>
        <begin position="46"/>
        <end position="75"/>
    </location>
</feature>
<dbReference type="InterPro" id="IPR030378">
    <property type="entry name" value="G_CP_dom"/>
</dbReference>
<keyword evidence="3" id="KW-0690">Ribosome biogenesis</keyword>
<comment type="cofactor">
    <cofactor evidence="3">
        <name>Zn(2+)</name>
        <dbReference type="ChEBI" id="CHEBI:29105"/>
    </cofactor>
    <text evidence="3">Binds 1 zinc ion per subunit.</text>
</comment>
<dbReference type="Gene3D" id="2.40.50.140">
    <property type="entry name" value="Nucleic acid-binding proteins"/>
    <property type="match status" value="1"/>
</dbReference>
<keyword evidence="2 3" id="KW-0342">GTP-binding</keyword>
<name>A0ABP9VX03_9BACT</name>
<dbReference type="EC" id="3.6.1.-" evidence="3"/>
<proteinExistence type="inferred from homology"/>
<dbReference type="NCBIfam" id="TIGR00157">
    <property type="entry name" value="ribosome small subunit-dependent GTPase A"/>
    <property type="match status" value="1"/>
</dbReference>
<feature type="binding site" evidence="3">
    <location>
        <position position="340"/>
    </location>
    <ligand>
        <name>Zn(2+)</name>
        <dbReference type="ChEBI" id="CHEBI:29105"/>
    </ligand>
</feature>
<reference evidence="7 8" key="1">
    <citation type="submission" date="2024-02" db="EMBL/GenBank/DDBJ databases">
        <title>Rhodopirellula caenicola NBRC 110016.</title>
        <authorList>
            <person name="Ichikawa N."/>
            <person name="Katano-Makiyama Y."/>
            <person name="Hidaka K."/>
        </authorList>
    </citation>
    <scope>NUCLEOTIDE SEQUENCE [LARGE SCALE GENOMIC DNA]</scope>
    <source>
        <strain evidence="7 8">NBRC 110016</strain>
    </source>
</reference>
<feature type="binding site" evidence="3">
    <location>
        <position position="335"/>
    </location>
    <ligand>
        <name>Zn(2+)</name>
        <dbReference type="ChEBI" id="CHEBI:29105"/>
    </ligand>
</feature>
<dbReference type="Gene3D" id="3.40.50.300">
    <property type="entry name" value="P-loop containing nucleotide triphosphate hydrolases"/>
    <property type="match status" value="1"/>
</dbReference>
<evidence type="ECO:0000313" key="7">
    <source>
        <dbReference type="EMBL" id="GAA5508088.1"/>
    </source>
</evidence>
<dbReference type="InterPro" id="IPR012340">
    <property type="entry name" value="NA-bd_OB-fold"/>
</dbReference>
<gene>
    <name evidence="3 7" type="primary">rsgA</name>
    <name evidence="7" type="ORF">Rcae01_03553</name>
</gene>
<feature type="region of interest" description="Disordered" evidence="4">
    <location>
        <begin position="1"/>
        <end position="20"/>
    </location>
</feature>
<feature type="domain" description="EngC GTPase" evidence="5">
    <location>
        <begin position="162"/>
        <end position="309"/>
    </location>
</feature>
<evidence type="ECO:0000256" key="1">
    <source>
        <dbReference type="ARBA" id="ARBA00022741"/>
    </source>
</evidence>
<keyword evidence="3" id="KW-0694">RNA-binding</keyword>
<feature type="binding site" evidence="3">
    <location>
        <position position="348"/>
    </location>
    <ligand>
        <name>Zn(2+)</name>
        <dbReference type="ChEBI" id="CHEBI:29105"/>
    </ligand>
</feature>
<dbReference type="Gene3D" id="1.10.40.50">
    <property type="entry name" value="Probable gtpase engc, domain 3"/>
    <property type="match status" value="1"/>
</dbReference>
<evidence type="ECO:0000256" key="3">
    <source>
        <dbReference type="HAMAP-Rule" id="MF_01820"/>
    </source>
</evidence>
<evidence type="ECO:0000256" key="4">
    <source>
        <dbReference type="SAM" id="MobiDB-lite"/>
    </source>
</evidence>
<keyword evidence="3" id="KW-0479">Metal-binding</keyword>
<keyword evidence="3" id="KW-0862">Zinc</keyword>
<dbReference type="InterPro" id="IPR004881">
    <property type="entry name" value="Ribosome_biogen_GTPase_RsgA"/>
</dbReference>
<dbReference type="Pfam" id="PF03193">
    <property type="entry name" value="RsgA_GTPase"/>
    <property type="match status" value="1"/>
</dbReference>
<dbReference type="RefSeq" id="WP_345684905.1">
    <property type="nucleotide sequence ID" value="NZ_BAABRO010000008.1"/>
</dbReference>
<dbReference type="InterPro" id="IPR010914">
    <property type="entry name" value="RsgA_GTPase_dom"/>
</dbReference>